<evidence type="ECO:0000313" key="3">
    <source>
        <dbReference type="EnsemblMetazoa" id="ASIC001055-PA"/>
    </source>
</evidence>
<dbReference type="Proteomes" id="UP000030765">
    <property type="component" value="Unassembled WGS sequence"/>
</dbReference>
<dbReference type="AlphaFoldDB" id="A0A084VAZ0"/>
<organism evidence="2">
    <name type="scientific">Anopheles sinensis</name>
    <name type="common">Mosquito</name>
    <dbReference type="NCBI Taxonomy" id="74873"/>
    <lineage>
        <taxon>Eukaryota</taxon>
        <taxon>Metazoa</taxon>
        <taxon>Ecdysozoa</taxon>
        <taxon>Arthropoda</taxon>
        <taxon>Hexapoda</taxon>
        <taxon>Insecta</taxon>
        <taxon>Pterygota</taxon>
        <taxon>Neoptera</taxon>
        <taxon>Endopterygota</taxon>
        <taxon>Diptera</taxon>
        <taxon>Nematocera</taxon>
        <taxon>Culicoidea</taxon>
        <taxon>Culicidae</taxon>
        <taxon>Anophelinae</taxon>
        <taxon>Anopheles</taxon>
    </lineage>
</organism>
<protein>
    <submittedName>
        <fullName evidence="2 3">G protein-coupled receptor 176-like protein</fullName>
    </submittedName>
</protein>
<dbReference type="EnsemblMetazoa" id="ASIC001055-RA">
    <property type="protein sequence ID" value="ASIC001055-PA"/>
    <property type="gene ID" value="ASIC001055"/>
</dbReference>
<accession>A0A084VAZ0</accession>
<reference evidence="2 4" key="1">
    <citation type="journal article" date="2014" name="BMC Genomics">
        <title>Genome sequence of Anopheles sinensis provides insight into genetics basis of mosquito competence for malaria parasites.</title>
        <authorList>
            <person name="Zhou D."/>
            <person name="Zhang D."/>
            <person name="Ding G."/>
            <person name="Shi L."/>
            <person name="Hou Q."/>
            <person name="Ye Y."/>
            <person name="Xu Y."/>
            <person name="Zhou H."/>
            <person name="Xiong C."/>
            <person name="Li S."/>
            <person name="Yu J."/>
            <person name="Hong S."/>
            <person name="Yu X."/>
            <person name="Zou P."/>
            <person name="Chen C."/>
            <person name="Chang X."/>
            <person name="Wang W."/>
            <person name="Lv Y."/>
            <person name="Sun Y."/>
            <person name="Ma L."/>
            <person name="Shen B."/>
            <person name="Zhu C."/>
        </authorList>
    </citation>
    <scope>NUCLEOTIDE SEQUENCE [LARGE SCALE GENOMIC DNA]</scope>
</reference>
<gene>
    <name evidence="2" type="ORF">ZHAS_00001055</name>
</gene>
<sequence>MIVPPPAKKRLAQAAPVPDRTSLKKNSIYKPGDLFRLRPPLGRTPETGYKATGVERTGRTYGAFGAVFLLLFEAIEIIPQKCACCDMNDEKSNGVALSSV</sequence>
<dbReference type="EMBL" id="KE524238">
    <property type="protein sequence ID" value="KFB35134.1"/>
    <property type="molecule type" value="Genomic_DNA"/>
</dbReference>
<proteinExistence type="predicted"/>
<dbReference type="VEuPathDB" id="VectorBase:ASIC001055"/>
<dbReference type="EMBL" id="ATLV01004761">
    <property type="status" value="NOT_ANNOTATED_CDS"/>
    <property type="molecule type" value="Genomic_DNA"/>
</dbReference>
<name>A0A084VAZ0_ANOSI</name>
<evidence type="ECO:0000256" key="1">
    <source>
        <dbReference type="SAM" id="MobiDB-lite"/>
    </source>
</evidence>
<keyword evidence="4" id="KW-1185">Reference proteome</keyword>
<evidence type="ECO:0000313" key="4">
    <source>
        <dbReference type="Proteomes" id="UP000030765"/>
    </source>
</evidence>
<feature type="region of interest" description="Disordered" evidence="1">
    <location>
        <begin position="1"/>
        <end position="24"/>
    </location>
</feature>
<keyword evidence="2" id="KW-0675">Receptor</keyword>
<evidence type="ECO:0000313" key="2">
    <source>
        <dbReference type="EMBL" id="KFB35134.1"/>
    </source>
</evidence>
<reference evidence="3" key="2">
    <citation type="submission" date="2020-05" db="UniProtKB">
        <authorList>
            <consortium name="EnsemblMetazoa"/>
        </authorList>
    </citation>
    <scope>IDENTIFICATION</scope>
</reference>